<evidence type="ECO:0000313" key="3">
    <source>
        <dbReference type="Proteomes" id="UP000775213"/>
    </source>
</evidence>
<keyword evidence="3" id="KW-1185">Reference proteome</keyword>
<dbReference type="EMBL" id="JAGFBR010000018">
    <property type="protein sequence ID" value="KAH0449930.1"/>
    <property type="molecule type" value="Genomic_DNA"/>
</dbReference>
<evidence type="ECO:0000313" key="2">
    <source>
        <dbReference type="EMBL" id="KAH0449930.1"/>
    </source>
</evidence>
<dbReference type="PANTHER" id="PTHR33095:SF127">
    <property type="entry name" value="OS05G0578100 PROTEIN"/>
    <property type="match status" value="1"/>
</dbReference>
<reference evidence="2 3" key="1">
    <citation type="journal article" date="2021" name="Hortic Res">
        <title>Chromosome-scale assembly of the Dendrobium chrysotoxum genome enhances the understanding of orchid evolution.</title>
        <authorList>
            <person name="Zhang Y."/>
            <person name="Zhang G.Q."/>
            <person name="Zhang D."/>
            <person name="Liu X.D."/>
            <person name="Xu X.Y."/>
            <person name="Sun W.H."/>
            <person name="Yu X."/>
            <person name="Zhu X."/>
            <person name="Wang Z.W."/>
            <person name="Zhao X."/>
            <person name="Zhong W.Y."/>
            <person name="Chen H."/>
            <person name="Yin W.L."/>
            <person name="Huang T."/>
            <person name="Niu S.C."/>
            <person name="Liu Z.J."/>
        </authorList>
    </citation>
    <scope>NUCLEOTIDE SEQUENCE [LARGE SCALE GENOMIC DNA]</scope>
    <source>
        <strain evidence="2">Lindl</strain>
    </source>
</reference>
<accession>A0AAV7G2H9</accession>
<gene>
    <name evidence="2" type="ORF">IEQ34_020622</name>
</gene>
<feature type="region of interest" description="Disordered" evidence="1">
    <location>
        <begin position="24"/>
        <end position="56"/>
    </location>
</feature>
<evidence type="ECO:0000256" key="1">
    <source>
        <dbReference type="SAM" id="MobiDB-lite"/>
    </source>
</evidence>
<comment type="caution">
    <text evidence="2">The sequence shown here is derived from an EMBL/GenBank/DDBJ whole genome shotgun (WGS) entry which is preliminary data.</text>
</comment>
<proteinExistence type="predicted"/>
<feature type="compositionally biased region" description="Low complexity" evidence="1">
    <location>
        <begin position="29"/>
        <end position="48"/>
    </location>
</feature>
<organism evidence="2 3">
    <name type="scientific">Dendrobium chrysotoxum</name>
    <name type="common">Orchid</name>
    <dbReference type="NCBI Taxonomy" id="161865"/>
    <lineage>
        <taxon>Eukaryota</taxon>
        <taxon>Viridiplantae</taxon>
        <taxon>Streptophyta</taxon>
        <taxon>Embryophyta</taxon>
        <taxon>Tracheophyta</taxon>
        <taxon>Spermatophyta</taxon>
        <taxon>Magnoliopsida</taxon>
        <taxon>Liliopsida</taxon>
        <taxon>Asparagales</taxon>
        <taxon>Orchidaceae</taxon>
        <taxon>Epidendroideae</taxon>
        <taxon>Malaxideae</taxon>
        <taxon>Dendrobiinae</taxon>
        <taxon>Dendrobium</taxon>
    </lineage>
</organism>
<dbReference type="AlphaFoldDB" id="A0AAV7G2H9"/>
<dbReference type="PANTHER" id="PTHR33095">
    <property type="entry name" value="OS07G0619500 PROTEIN"/>
    <property type="match status" value="1"/>
</dbReference>
<protein>
    <submittedName>
        <fullName evidence="2">Uncharacterized protein</fullName>
    </submittedName>
</protein>
<dbReference type="Pfam" id="PF07816">
    <property type="entry name" value="DUF1645"/>
    <property type="match status" value="1"/>
</dbReference>
<dbReference type="Proteomes" id="UP000775213">
    <property type="component" value="Unassembled WGS sequence"/>
</dbReference>
<sequence length="254" mass="28335">MLGEKAAESPEALTASFSLRQLPEDIDQSYAASPPQSSAAPSFPAVSDQTDENDDEDDDFEFAFVVRDPDTGSLITADEIFYNGQIRPVYPIFNRDLLLDGAEALRQPLRRLMKEELETEISPPASSSSDEFTGISPETYCVWKPKSTEQCRKSVSTGSSLRWRIRDLVIRRSHSDGKEKFVFLETDDKKKEKGKKATEVDIVAANNRRHYDRIGQGATARPGSAGRKSFLPYKPDIVGFFASVNGISRVHHPF</sequence>
<name>A0AAV7G2H9_DENCH</name>
<dbReference type="InterPro" id="IPR012442">
    <property type="entry name" value="DUF1645_plant"/>
</dbReference>